<evidence type="ECO:0000313" key="1">
    <source>
        <dbReference type="EMBL" id="OQO12613.1"/>
    </source>
</evidence>
<comment type="caution">
    <text evidence="1">The sequence shown here is derived from an EMBL/GenBank/DDBJ whole genome shotgun (WGS) entry which is preliminary data.</text>
</comment>
<reference evidence="2" key="1">
    <citation type="submission" date="2017-03" db="EMBL/GenBank/DDBJ databases">
        <title>Genomes of endolithic fungi from Antarctica.</title>
        <authorList>
            <person name="Coleine C."/>
            <person name="Masonjones S."/>
            <person name="Stajich J.E."/>
        </authorList>
    </citation>
    <scope>NUCLEOTIDE SEQUENCE [LARGE SCALE GENOMIC DNA]</scope>
    <source>
        <strain evidence="2">CCFEE 5527</strain>
    </source>
</reference>
<sequence length="246" mass="28894">MDHYKASVCSVDDAIARLKSTLDSYSISDAKSQRSGKPDPRVRERREATYFRRTDLREPWDAAKAKQKRLRWEEFYFLDCKLSNFEMDDEGRTEWLQWEDVVIREYAHFPSGIQRDLLCERMILEGLTQPHICSIEVRLELAKVYRALGYPDLAASEAYKSLLLIDCMEETDTMDGLQTIAEIEYPLRALSIETRDQAIEYVKAHENDSAENPLTWAIPRASDQPSREVDQDELDFWKDRLYRRIV</sequence>
<gene>
    <name evidence="1" type="ORF">B0A48_02075</name>
</gene>
<dbReference type="OrthoDB" id="438641at2759"/>
<dbReference type="Proteomes" id="UP000192596">
    <property type="component" value="Unassembled WGS sequence"/>
</dbReference>
<keyword evidence="2" id="KW-1185">Reference proteome</keyword>
<dbReference type="EMBL" id="NAJO01000004">
    <property type="protein sequence ID" value="OQO12613.1"/>
    <property type="molecule type" value="Genomic_DNA"/>
</dbReference>
<dbReference type="AlphaFoldDB" id="A0A1V8TMK7"/>
<proteinExistence type="predicted"/>
<name>A0A1V8TMK7_9PEZI</name>
<organism evidence="1 2">
    <name type="scientific">Cryoendolithus antarcticus</name>
    <dbReference type="NCBI Taxonomy" id="1507870"/>
    <lineage>
        <taxon>Eukaryota</taxon>
        <taxon>Fungi</taxon>
        <taxon>Dikarya</taxon>
        <taxon>Ascomycota</taxon>
        <taxon>Pezizomycotina</taxon>
        <taxon>Dothideomycetes</taxon>
        <taxon>Dothideomycetidae</taxon>
        <taxon>Cladosporiales</taxon>
        <taxon>Cladosporiaceae</taxon>
        <taxon>Cryoendolithus</taxon>
    </lineage>
</organism>
<protein>
    <submittedName>
        <fullName evidence="1">Uncharacterized protein</fullName>
    </submittedName>
</protein>
<accession>A0A1V8TMK7</accession>
<evidence type="ECO:0000313" key="2">
    <source>
        <dbReference type="Proteomes" id="UP000192596"/>
    </source>
</evidence>
<dbReference type="InParanoid" id="A0A1V8TMK7"/>